<name>A0ABD5ZBR4_9EURY</name>
<evidence type="ECO:0000259" key="2">
    <source>
        <dbReference type="Pfam" id="PF26222"/>
    </source>
</evidence>
<gene>
    <name evidence="3" type="ORF">ACFQJC_03775</name>
</gene>
<evidence type="ECO:0000313" key="3">
    <source>
        <dbReference type="EMBL" id="MFC7202619.1"/>
    </source>
</evidence>
<organism evidence="3 4">
    <name type="scientific">Haloferax namakaokahaiae</name>
    <dbReference type="NCBI Taxonomy" id="1748331"/>
    <lineage>
        <taxon>Archaea</taxon>
        <taxon>Methanobacteriati</taxon>
        <taxon>Methanobacteriota</taxon>
        <taxon>Stenosarchaea group</taxon>
        <taxon>Halobacteria</taxon>
        <taxon>Halobacteriales</taxon>
        <taxon>Haloferacaceae</taxon>
        <taxon>Haloferax</taxon>
    </lineage>
</organism>
<evidence type="ECO:0000313" key="4">
    <source>
        <dbReference type="Proteomes" id="UP001596481"/>
    </source>
</evidence>
<feature type="domain" description="DUF8048" evidence="2">
    <location>
        <begin position="32"/>
        <end position="145"/>
    </location>
</feature>
<keyword evidence="4" id="KW-1185">Reference proteome</keyword>
<dbReference type="AlphaFoldDB" id="A0ABD5ZBR4"/>
<feature type="compositionally biased region" description="Basic and acidic residues" evidence="1">
    <location>
        <begin position="8"/>
        <end position="19"/>
    </location>
</feature>
<evidence type="ECO:0000256" key="1">
    <source>
        <dbReference type="SAM" id="MobiDB-lite"/>
    </source>
</evidence>
<accession>A0ABD5ZBR4</accession>
<feature type="region of interest" description="Disordered" evidence="1">
    <location>
        <begin position="1"/>
        <end position="31"/>
    </location>
</feature>
<dbReference type="Pfam" id="PF26222">
    <property type="entry name" value="DUF8048"/>
    <property type="match status" value="1"/>
</dbReference>
<dbReference type="InterPro" id="IPR058361">
    <property type="entry name" value="DUF8048"/>
</dbReference>
<sequence>MMMGLDDDSARTEPERTGKTGETMSEDPQGGAIDGTAIMMAAAKASVPASVVPYLLDAAQEHLAEHALEYVREFECVYADEELAIFFVPLGHWDTQGLDMDFSPREVDAVRRAHAEHLRRLGTDTDRRDEFETALEIREVAVIGRR</sequence>
<protein>
    <recommendedName>
        <fullName evidence="2">DUF8048 domain-containing protein</fullName>
    </recommendedName>
</protein>
<proteinExistence type="predicted"/>
<comment type="caution">
    <text evidence="3">The sequence shown here is derived from an EMBL/GenBank/DDBJ whole genome shotgun (WGS) entry which is preliminary data.</text>
</comment>
<dbReference type="EMBL" id="JBHTAA010000001">
    <property type="protein sequence ID" value="MFC7202619.1"/>
    <property type="molecule type" value="Genomic_DNA"/>
</dbReference>
<dbReference type="Proteomes" id="UP001596481">
    <property type="component" value="Unassembled WGS sequence"/>
</dbReference>
<dbReference type="RefSeq" id="WP_390222328.1">
    <property type="nucleotide sequence ID" value="NZ_JBHTAA010000001.1"/>
</dbReference>
<reference evidence="3 4" key="1">
    <citation type="journal article" date="2019" name="Int. J. Syst. Evol. Microbiol.">
        <title>The Global Catalogue of Microorganisms (GCM) 10K type strain sequencing project: providing services to taxonomists for standard genome sequencing and annotation.</title>
        <authorList>
            <consortium name="The Broad Institute Genomics Platform"/>
            <consortium name="The Broad Institute Genome Sequencing Center for Infectious Disease"/>
            <person name="Wu L."/>
            <person name="Ma J."/>
        </authorList>
    </citation>
    <scope>NUCLEOTIDE SEQUENCE [LARGE SCALE GENOMIC DNA]</scope>
    <source>
        <strain evidence="3 4">DSM 29988</strain>
    </source>
</reference>